<comment type="caution">
    <text evidence="2">The sequence shown here is derived from an EMBL/GenBank/DDBJ whole genome shotgun (WGS) entry which is preliminary data.</text>
</comment>
<organism evidence="2 3">
    <name type="scientific">Leptosia nina</name>
    <dbReference type="NCBI Taxonomy" id="320188"/>
    <lineage>
        <taxon>Eukaryota</taxon>
        <taxon>Metazoa</taxon>
        <taxon>Ecdysozoa</taxon>
        <taxon>Arthropoda</taxon>
        <taxon>Hexapoda</taxon>
        <taxon>Insecta</taxon>
        <taxon>Pterygota</taxon>
        <taxon>Neoptera</taxon>
        <taxon>Endopterygota</taxon>
        <taxon>Lepidoptera</taxon>
        <taxon>Glossata</taxon>
        <taxon>Ditrysia</taxon>
        <taxon>Papilionoidea</taxon>
        <taxon>Pieridae</taxon>
        <taxon>Pierinae</taxon>
        <taxon>Leptosia</taxon>
    </lineage>
</organism>
<evidence type="ECO:0000313" key="2">
    <source>
        <dbReference type="EMBL" id="CAK1545052.1"/>
    </source>
</evidence>
<feature type="region of interest" description="Disordered" evidence="1">
    <location>
        <begin position="18"/>
        <end position="50"/>
    </location>
</feature>
<evidence type="ECO:0000313" key="3">
    <source>
        <dbReference type="Proteomes" id="UP001497472"/>
    </source>
</evidence>
<sequence>MLSCGLYRIPPERIISPVTLNHSSCPPVSHKQDERGGEPTPPESQKRDKAGRCWRRVNIIIGGVWVVGSWGEMGDTRRSDVAHRRTSLSAALFTPCLCKG</sequence>
<keyword evidence="3" id="KW-1185">Reference proteome</keyword>
<accession>A0AAV1J6I6</accession>
<dbReference type="EMBL" id="CAVLEF010000006">
    <property type="protein sequence ID" value="CAK1545052.1"/>
    <property type="molecule type" value="Genomic_DNA"/>
</dbReference>
<protein>
    <submittedName>
        <fullName evidence="2">Uncharacterized protein</fullName>
    </submittedName>
</protein>
<name>A0AAV1J6I6_9NEOP</name>
<proteinExistence type="predicted"/>
<dbReference type="AlphaFoldDB" id="A0AAV1J6I6"/>
<gene>
    <name evidence="2" type="ORF">LNINA_LOCUS4747</name>
</gene>
<dbReference type="Proteomes" id="UP001497472">
    <property type="component" value="Unassembled WGS sequence"/>
</dbReference>
<evidence type="ECO:0000256" key="1">
    <source>
        <dbReference type="SAM" id="MobiDB-lite"/>
    </source>
</evidence>
<reference evidence="2 3" key="1">
    <citation type="submission" date="2023-11" db="EMBL/GenBank/DDBJ databases">
        <authorList>
            <person name="Okamura Y."/>
        </authorList>
    </citation>
    <scope>NUCLEOTIDE SEQUENCE [LARGE SCALE GENOMIC DNA]</scope>
</reference>